<comment type="subcellular location">
    <subcellularLocation>
        <location evidence="1">Membrane</location>
        <topology evidence="1">Lipid-anchor</topology>
        <topology evidence="1">GPI-anchor</topology>
    </subcellularLocation>
    <subcellularLocation>
        <location evidence="2">Secreted</location>
    </subcellularLocation>
</comment>
<evidence type="ECO:0000256" key="4">
    <source>
        <dbReference type="ARBA" id="ARBA00022525"/>
    </source>
</evidence>
<keyword evidence="5" id="KW-0325">Glycoprotein</keyword>
<keyword evidence="8" id="KW-0449">Lipoprotein</keyword>
<dbReference type="STRING" id="50376.A0A517LHH0"/>
<dbReference type="GO" id="GO:0005576">
    <property type="term" value="C:extracellular region"/>
    <property type="evidence" value="ECO:0007669"/>
    <property type="project" value="UniProtKB-SubCell"/>
</dbReference>
<evidence type="ECO:0000256" key="5">
    <source>
        <dbReference type="ARBA" id="ARBA00022622"/>
    </source>
</evidence>
<keyword evidence="4" id="KW-0964">Secreted</keyword>
<sequence>MKIILALLALGATSVTAQAAQACAAEIAAVPQCGATCIEKSATAPAVGCPAKDHKCFCSKRTSYEAEAVKCGTSSCSPAEIIKTKTAADAVCACVNKSS</sequence>
<dbReference type="PROSITE" id="PS52012">
    <property type="entry name" value="CFEM"/>
    <property type="match status" value="1"/>
</dbReference>
<feature type="signal peptide" evidence="10">
    <location>
        <begin position="1"/>
        <end position="19"/>
    </location>
</feature>
<keyword evidence="9" id="KW-0349">Heme</keyword>
<protein>
    <recommendedName>
        <fullName evidence="11">CFEM domain-containing protein</fullName>
    </recommendedName>
</protein>
<evidence type="ECO:0000313" key="13">
    <source>
        <dbReference type="Proteomes" id="UP000316270"/>
    </source>
</evidence>
<evidence type="ECO:0000313" key="12">
    <source>
        <dbReference type="EMBL" id="QDS75079.1"/>
    </source>
</evidence>
<keyword evidence="7 9" id="KW-1015">Disulfide bond</keyword>
<keyword evidence="5" id="KW-0472">Membrane</keyword>
<feature type="chain" id="PRO_5021926846" description="CFEM domain-containing protein" evidence="10">
    <location>
        <begin position="20"/>
        <end position="99"/>
    </location>
</feature>
<feature type="disulfide bond" evidence="9">
    <location>
        <begin position="49"/>
        <end position="56"/>
    </location>
</feature>
<reference evidence="12 13" key="1">
    <citation type="submission" date="2019-07" db="EMBL/GenBank/DDBJ databases">
        <title>Finished genome of Venturia effusa.</title>
        <authorList>
            <person name="Young C.A."/>
            <person name="Cox M.P."/>
            <person name="Ganley A.R.D."/>
            <person name="David W.J."/>
        </authorList>
    </citation>
    <scope>NUCLEOTIDE SEQUENCE [LARGE SCALE GENOMIC DNA]</scope>
    <source>
        <strain evidence="13">albino</strain>
    </source>
</reference>
<dbReference type="GO" id="GO:0046872">
    <property type="term" value="F:metal ion binding"/>
    <property type="evidence" value="ECO:0007669"/>
    <property type="project" value="UniProtKB-UniRule"/>
</dbReference>
<gene>
    <name evidence="12" type="ORF">FKW77_006850</name>
</gene>
<keyword evidence="13" id="KW-1185">Reference proteome</keyword>
<feature type="domain" description="CFEM" evidence="11">
    <location>
        <begin position="5"/>
        <end position="99"/>
    </location>
</feature>
<evidence type="ECO:0000259" key="11">
    <source>
        <dbReference type="PROSITE" id="PS52012"/>
    </source>
</evidence>
<evidence type="ECO:0000256" key="1">
    <source>
        <dbReference type="ARBA" id="ARBA00004589"/>
    </source>
</evidence>
<organism evidence="12 13">
    <name type="scientific">Venturia effusa</name>
    <dbReference type="NCBI Taxonomy" id="50376"/>
    <lineage>
        <taxon>Eukaryota</taxon>
        <taxon>Fungi</taxon>
        <taxon>Dikarya</taxon>
        <taxon>Ascomycota</taxon>
        <taxon>Pezizomycotina</taxon>
        <taxon>Dothideomycetes</taxon>
        <taxon>Pleosporomycetidae</taxon>
        <taxon>Venturiales</taxon>
        <taxon>Venturiaceae</taxon>
        <taxon>Venturia</taxon>
    </lineage>
</organism>
<dbReference type="Pfam" id="PF05730">
    <property type="entry name" value="CFEM"/>
    <property type="match status" value="1"/>
</dbReference>
<evidence type="ECO:0000256" key="9">
    <source>
        <dbReference type="PROSITE-ProRule" id="PRU01356"/>
    </source>
</evidence>
<evidence type="ECO:0000256" key="10">
    <source>
        <dbReference type="SAM" id="SignalP"/>
    </source>
</evidence>
<evidence type="ECO:0000256" key="7">
    <source>
        <dbReference type="ARBA" id="ARBA00023157"/>
    </source>
</evidence>
<dbReference type="AlphaFoldDB" id="A0A517LHH0"/>
<feature type="binding site" description="axial binding residue" evidence="9">
    <location>
        <position position="53"/>
    </location>
    <ligand>
        <name>heme</name>
        <dbReference type="ChEBI" id="CHEBI:30413"/>
    </ligand>
    <ligandPart>
        <name>Fe</name>
        <dbReference type="ChEBI" id="CHEBI:18248"/>
    </ligandPart>
</feature>
<evidence type="ECO:0000256" key="6">
    <source>
        <dbReference type="ARBA" id="ARBA00022729"/>
    </source>
</evidence>
<evidence type="ECO:0000256" key="2">
    <source>
        <dbReference type="ARBA" id="ARBA00004613"/>
    </source>
</evidence>
<dbReference type="PROSITE" id="PS51257">
    <property type="entry name" value="PROKAR_LIPOPROTEIN"/>
    <property type="match status" value="1"/>
</dbReference>
<evidence type="ECO:0000256" key="8">
    <source>
        <dbReference type="ARBA" id="ARBA00023288"/>
    </source>
</evidence>
<dbReference type="InterPro" id="IPR008427">
    <property type="entry name" value="Extracellular_membr_CFEM_dom"/>
</dbReference>
<evidence type="ECO:0000256" key="3">
    <source>
        <dbReference type="ARBA" id="ARBA00010031"/>
    </source>
</evidence>
<accession>A0A517LHH0</accession>
<proteinExistence type="inferred from homology"/>
<dbReference type="GO" id="GO:0098552">
    <property type="term" value="C:side of membrane"/>
    <property type="evidence" value="ECO:0007669"/>
    <property type="project" value="UniProtKB-KW"/>
</dbReference>
<keyword evidence="9" id="KW-0408">Iron</keyword>
<comment type="similarity">
    <text evidence="3">Belongs to the RBT5 family.</text>
</comment>
<keyword evidence="9" id="KW-0479">Metal-binding</keyword>
<comment type="caution">
    <text evidence="9">Lacks conserved residue(s) required for the propagation of feature annotation.</text>
</comment>
<dbReference type="EMBL" id="CP042196">
    <property type="protein sequence ID" value="QDS75079.1"/>
    <property type="molecule type" value="Genomic_DNA"/>
</dbReference>
<name>A0A517LHH0_9PEZI</name>
<keyword evidence="6 10" id="KW-0732">Signal</keyword>
<keyword evidence="5" id="KW-0336">GPI-anchor</keyword>
<dbReference type="Proteomes" id="UP000316270">
    <property type="component" value="Chromosome 12"/>
</dbReference>